<evidence type="ECO:0000313" key="2">
    <source>
        <dbReference type="Proteomes" id="UP000886501"/>
    </source>
</evidence>
<keyword evidence="2" id="KW-1185">Reference proteome</keyword>
<sequence length="368" mass="41263">MLHPIFEIDELLRLVIDELVETCQQTAISFALTCRSLDEPTLSSLWKRQDSLTDLLKVLPNHTWVQDEDGVEAIAIERDPSAEDWARLQRYASWMRRIYLGPDGKIPRGTFFLLSRNCPGGVLFPKLERLFWDISGAYTILTFFRLFLSPHLKCVTLYGYPGVSVVPRDVLETLAQIVRSFPASLEDLSLLCGQGNEEPLKDAISSFVCRRGLSLRRFSSHIPLSEAATCHLMQLPNLRSWAPVQEPPRTIPTSIFPSLEQLRFDKPVALPWLHLLTLHGKGILRNGSASATSHTNVRETLTSIAYPCSTINNSTLPSSVVNFRNLAVLCVQTYCSNTEGCSFHLTDNDMGNLVTALPRLEKLQLGQA</sequence>
<accession>A0ACB6Z8F0</accession>
<reference evidence="1" key="2">
    <citation type="journal article" date="2020" name="Nat. Commun.">
        <title>Large-scale genome sequencing of mycorrhizal fungi provides insights into the early evolution of symbiotic traits.</title>
        <authorList>
            <person name="Miyauchi S."/>
            <person name="Kiss E."/>
            <person name="Kuo A."/>
            <person name="Drula E."/>
            <person name="Kohler A."/>
            <person name="Sanchez-Garcia M."/>
            <person name="Morin E."/>
            <person name="Andreopoulos B."/>
            <person name="Barry K.W."/>
            <person name="Bonito G."/>
            <person name="Buee M."/>
            <person name="Carver A."/>
            <person name="Chen C."/>
            <person name="Cichocki N."/>
            <person name="Clum A."/>
            <person name="Culley D."/>
            <person name="Crous P.W."/>
            <person name="Fauchery L."/>
            <person name="Girlanda M."/>
            <person name="Hayes R.D."/>
            <person name="Keri Z."/>
            <person name="LaButti K."/>
            <person name="Lipzen A."/>
            <person name="Lombard V."/>
            <person name="Magnuson J."/>
            <person name="Maillard F."/>
            <person name="Murat C."/>
            <person name="Nolan M."/>
            <person name="Ohm R.A."/>
            <person name="Pangilinan J."/>
            <person name="Pereira M.F."/>
            <person name="Perotto S."/>
            <person name="Peter M."/>
            <person name="Pfister S."/>
            <person name="Riley R."/>
            <person name="Sitrit Y."/>
            <person name="Stielow J.B."/>
            <person name="Szollosi G."/>
            <person name="Zifcakova L."/>
            <person name="Stursova M."/>
            <person name="Spatafora J.W."/>
            <person name="Tedersoo L."/>
            <person name="Vaario L.M."/>
            <person name="Yamada A."/>
            <person name="Yan M."/>
            <person name="Wang P."/>
            <person name="Xu J."/>
            <person name="Bruns T."/>
            <person name="Baldrian P."/>
            <person name="Vilgalys R."/>
            <person name="Dunand C."/>
            <person name="Henrissat B."/>
            <person name="Grigoriev I.V."/>
            <person name="Hibbett D."/>
            <person name="Nagy L.G."/>
            <person name="Martin F.M."/>
        </authorList>
    </citation>
    <scope>NUCLEOTIDE SEQUENCE</scope>
    <source>
        <strain evidence="1">P2</strain>
    </source>
</reference>
<comment type="caution">
    <text evidence="1">The sequence shown here is derived from an EMBL/GenBank/DDBJ whole genome shotgun (WGS) entry which is preliminary data.</text>
</comment>
<gene>
    <name evidence="1" type="ORF">BDM02DRAFT_388324</name>
</gene>
<reference evidence="1" key="1">
    <citation type="submission" date="2019-10" db="EMBL/GenBank/DDBJ databases">
        <authorList>
            <consortium name="DOE Joint Genome Institute"/>
            <person name="Kuo A."/>
            <person name="Miyauchi S."/>
            <person name="Kiss E."/>
            <person name="Drula E."/>
            <person name="Kohler A."/>
            <person name="Sanchez-Garcia M."/>
            <person name="Andreopoulos B."/>
            <person name="Barry K.W."/>
            <person name="Bonito G."/>
            <person name="Buee M."/>
            <person name="Carver A."/>
            <person name="Chen C."/>
            <person name="Cichocki N."/>
            <person name="Clum A."/>
            <person name="Culley D."/>
            <person name="Crous P.W."/>
            <person name="Fauchery L."/>
            <person name="Girlanda M."/>
            <person name="Hayes R."/>
            <person name="Keri Z."/>
            <person name="Labutti K."/>
            <person name="Lipzen A."/>
            <person name="Lombard V."/>
            <person name="Magnuson J."/>
            <person name="Maillard F."/>
            <person name="Morin E."/>
            <person name="Murat C."/>
            <person name="Nolan M."/>
            <person name="Ohm R."/>
            <person name="Pangilinan J."/>
            <person name="Pereira M."/>
            <person name="Perotto S."/>
            <person name="Peter M."/>
            <person name="Riley R."/>
            <person name="Sitrit Y."/>
            <person name="Stielow B."/>
            <person name="Szollosi G."/>
            <person name="Zifcakova L."/>
            <person name="Stursova M."/>
            <person name="Spatafora J.W."/>
            <person name="Tedersoo L."/>
            <person name="Vaario L.-M."/>
            <person name="Yamada A."/>
            <person name="Yan M."/>
            <person name="Wang P."/>
            <person name="Xu J."/>
            <person name="Bruns T."/>
            <person name="Baldrian P."/>
            <person name="Vilgalys R."/>
            <person name="Henrissat B."/>
            <person name="Grigoriev I.V."/>
            <person name="Hibbett D."/>
            <person name="Nagy L.G."/>
            <person name="Martin F.M."/>
        </authorList>
    </citation>
    <scope>NUCLEOTIDE SEQUENCE</scope>
    <source>
        <strain evidence="1">P2</strain>
    </source>
</reference>
<dbReference type="Proteomes" id="UP000886501">
    <property type="component" value="Unassembled WGS sequence"/>
</dbReference>
<organism evidence="1 2">
    <name type="scientific">Thelephora ganbajun</name>
    <name type="common">Ganba fungus</name>
    <dbReference type="NCBI Taxonomy" id="370292"/>
    <lineage>
        <taxon>Eukaryota</taxon>
        <taxon>Fungi</taxon>
        <taxon>Dikarya</taxon>
        <taxon>Basidiomycota</taxon>
        <taxon>Agaricomycotina</taxon>
        <taxon>Agaricomycetes</taxon>
        <taxon>Thelephorales</taxon>
        <taxon>Thelephoraceae</taxon>
        <taxon>Thelephora</taxon>
    </lineage>
</organism>
<name>A0ACB6Z8F0_THEGA</name>
<proteinExistence type="predicted"/>
<protein>
    <submittedName>
        <fullName evidence="1">Uncharacterized protein</fullName>
    </submittedName>
</protein>
<evidence type="ECO:0000313" key="1">
    <source>
        <dbReference type="EMBL" id="KAF9645906.1"/>
    </source>
</evidence>
<dbReference type="EMBL" id="MU118074">
    <property type="protein sequence ID" value="KAF9645906.1"/>
    <property type="molecule type" value="Genomic_DNA"/>
</dbReference>